<keyword evidence="2" id="KW-1185">Reference proteome</keyword>
<dbReference type="EMBL" id="VYZN01000055">
    <property type="protein sequence ID" value="KAE9526268.1"/>
    <property type="molecule type" value="Genomic_DNA"/>
</dbReference>
<organism evidence="1 2">
    <name type="scientific">Aphis glycines</name>
    <name type="common">Soybean aphid</name>
    <dbReference type="NCBI Taxonomy" id="307491"/>
    <lineage>
        <taxon>Eukaryota</taxon>
        <taxon>Metazoa</taxon>
        <taxon>Ecdysozoa</taxon>
        <taxon>Arthropoda</taxon>
        <taxon>Hexapoda</taxon>
        <taxon>Insecta</taxon>
        <taxon>Pterygota</taxon>
        <taxon>Neoptera</taxon>
        <taxon>Paraneoptera</taxon>
        <taxon>Hemiptera</taxon>
        <taxon>Sternorrhyncha</taxon>
        <taxon>Aphidomorpha</taxon>
        <taxon>Aphidoidea</taxon>
        <taxon>Aphididae</taxon>
        <taxon>Aphidini</taxon>
        <taxon>Aphis</taxon>
        <taxon>Aphis</taxon>
    </lineage>
</organism>
<accession>A0A6G0T5D6</accession>
<sequence length="253" mass="28964">MQFSKLFIRLVFVTSKQVPRKSSVVFGVILIIHYLIKIEWNHVPEKIKCTESCFTDWWSVVMSNLHISTYNLLYLHSSNHNSNQKVTSSIIENLTKKLLQTIFKFYPSNKNSHISFSLELNIVVTNLLMKLLERVFEIFFEYLDPLKLVVNKSYIDNDLLQIIMPTTVPTTTSTTTAATTTTTTTTLPSTTRMVAPSTVFFILNLSKKQLTLTNDISWLVYVNLWGKVLNSDSVIPSPATKRKNHKISVLLKS</sequence>
<reference evidence="1 2" key="1">
    <citation type="submission" date="2019-08" db="EMBL/GenBank/DDBJ databases">
        <title>The genome of the soybean aphid Biotype 1, its phylome, world population structure and adaptation to the North American continent.</title>
        <authorList>
            <person name="Giordano R."/>
            <person name="Donthu R.K."/>
            <person name="Hernandez A.G."/>
            <person name="Wright C.L."/>
            <person name="Zimin A.V."/>
        </authorList>
    </citation>
    <scope>NUCLEOTIDE SEQUENCE [LARGE SCALE GENOMIC DNA]</scope>
    <source>
        <tissue evidence="1">Whole aphids</tissue>
    </source>
</reference>
<protein>
    <submittedName>
        <fullName evidence="1">Uncharacterized protein</fullName>
    </submittedName>
</protein>
<comment type="caution">
    <text evidence="1">The sequence shown here is derived from an EMBL/GenBank/DDBJ whole genome shotgun (WGS) entry which is preliminary data.</text>
</comment>
<dbReference type="AlphaFoldDB" id="A0A6G0T5D6"/>
<evidence type="ECO:0000313" key="1">
    <source>
        <dbReference type="EMBL" id="KAE9526268.1"/>
    </source>
</evidence>
<evidence type="ECO:0000313" key="2">
    <source>
        <dbReference type="Proteomes" id="UP000475862"/>
    </source>
</evidence>
<proteinExistence type="predicted"/>
<dbReference type="Proteomes" id="UP000475862">
    <property type="component" value="Unassembled WGS sequence"/>
</dbReference>
<name>A0A6G0T5D6_APHGL</name>
<gene>
    <name evidence="1" type="ORF">AGLY_013899</name>
</gene>